<dbReference type="InterPro" id="IPR010982">
    <property type="entry name" value="Lambda_DNA-bd_dom_sf"/>
</dbReference>
<protein>
    <submittedName>
        <fullName evidence="2">Helix-turn-helix domain-containing protein</fullName>
    </submittedName>
</protein>
<feature type="domain" description="HTH cro/C1-type" evidence="1">
    <location>
        <begin position="10"/>
        <end position="41"/>
    </location>
</feature>
<dbReference type="CDD" id="cd00093">
    <property type="entry name" value="HTH_XRE"/>
    <property type="match status" value="1"/>
</dbReference>
<evidence type="ECO:0000259" key="1">
    <source>
        <dbReference type="PROSITE" id="PS50943"/>
    </source>
</evidence>
<dbReference type="Proteomes" id="UP000652198">
    <property type="component" value="Unassembled WGS sequence"/>
</dbReference>
<dbReference type="PROSITE" id="PS50943">
    <property type="entry name" value="HTH_CROC1"/>
    <property type="match status" value="1"/>
</dbReference>
<evidence type="ECO:0000313" key="2">
    <source>
        <dbReference type="EMBL" id="NPT43937.1"/>
    </source>
</evidence>
<organism evidence="2 3">
    <name type="scientific">Paraburkholderia solitsugae</name>
    <dbReference type="NCBI Taxonomy" id="2675748"/>
    <lineage>
        <taxon>Bacteria</taxon>
        <taxon>Pseudomonadati</taxon>
        <taxon>Pseudomonadota</taxon>
        <taxon>Betaproteobacteria</taxon>
        <taxon>Burkholderiales</taxon>
        <taxon>Burkholderiaceae</taxon>
        <taxon>Paraburkholderia</taxon>
    </lineage>
</organism>
<dbReference type="Pfam" id="PF01381">
    <property type="entry name" value="HTH_3"/>
    <property type="match status" value="1"/>
</dbReference>
<reference evidence="2 3" key="1">
    <citation type="submission" date="2019-11" db="EMBL/GenBank/DDBJ databases">
        <title>Metabolism of dissolved organic matter in forest soils.</title>
        <authorList>
            <person name="Cyle K.T."/>
            <person name="Wilhelm R.C."/>
            <person name="Martinez C.E."/>
        </authorList>
    </citation>
    <scope>NUCLEOTIDE SEQUENCE [LARGE SCALE GENOMIC DNA]</scope>
    <source>
        <strain evidence="2 3">1N</strain>
    </source>
</reference>
<sequence length="107" mass="11667">MNLAELGEAFRSARMAANLTQQQVADMSGVTRGRISMFETGTLPEIGAVKMLSLFDAVGLELIARRPGHQRTLDDVLIESADSDDTPPRQRVRANALQRLKATEGKS</sequence>
<dbReference type="SMART" id="SM00530">
    <property type="entry name" value="HTH_XRE"/>
    <property type="match status" value="1"/>
</dbReference>
<accession>A0ABX2BSS2</accession>
<keyword evidence="3" id="KW-1185">Reference proteome</keyword>
<dbReference type="InterPro" id="IPR001387">
    <property type="entry name" value="Cro/C1-type_HTH"/>
</dbReference>
<gene>
    <name evidence="2" type="ORF">GNZ12_22040</name>
</gene>
<dbReference type="Gene3D" id="1.10.260.40">
    <property type="entry name" value="lambda repressor-like DNA-binding domains"/>
    <property type="match status" value="1"/>
</dbReference>
<comment type="caution">
    <text evidence="2">The sequence shown here is derived from an EMBL/GenBank/DDBJ whole genome shotgun (WGS) entry which is preliminary data.</text>
</comment>
<evidence type="ECO:0000313" key="3">
    <source>
        <dbReference type="Proteomes" id="UP000652198"/>
    </source>
</evidence>
<dbReference type="RefSeq" id="WP_172313627.1">
    <property type="nucleotide sequence ID" value="NZ_WOEY01000087.1"/>
</dbReference>
<name>A0ABX2BSS2_9BURK</name>
<proteinExistence type="predicted"/>
<dbReference type="EMBL" id="WOEY01000087">
    <property type="protein sequence ID" value="NPT43937.1"/>
    <property type="molecule type" value="Genomic_DNA"/>
</dbReference>
<dbReference type="SUPFAM" id="SSF47413">
    <property type="entry name" value="lambda repressor-like DNA-binding domains"/>
    <property type="match status" value="1"/>
</dbReference>